<sequence>MTRNQLAFGNALAFVDVQKAWGYLPDFQRVINVLVLSPIFGGGYGSFIRSIFFLQPAGKIPQGSVEYFANSFSIIMAIISTVILYKHKQYLLSMYSFLVISAYMWFIGSVQGPSSTVRLLYIDVPIFIAAGFYYQNNEHKITSFVLLALSAMALLIQVAFFVSGYWVI</sequence>
<dbReference type="RefSeq" id="WP_101537320.1">
    <property type="nucleotide sequence ID" value="NZ_MXAV01000019.1"/>
</dbReference>
<proteinExistence type="predicted"/>
<feature type="transmembrane region" description="Helical" evidence="1">
    <location>
        <begin position="146"/>
        <end position="167"/>
    </location>
</feature>
<name>A0A2I1DN52_9PROT</name>
<protein>
    <submittedName>
        <fullName evidence="2">Uncharacterized protein</fullName>
    </submittedName>
</protein>
<evidence type="ECO:0000256" key="1">
    <source>
        <dbReference type="SAM" id="Phobius"/>
    </source>
</evidence>
<keyword evidence="1" id="KW-0472">Membrane</keyword>
<evidence type="ECO:0000313" key="2">
    <source>
        <dbReference type="EMBL" id="PKY11307.1"/>
    </source>
</evidence>
<dbReference type="AlphaFoldDB" id="A0A2I1DN52"/>
<gene>
    <name evidence="2" type="ORF">B1757_05250</name>
</gene>
<dbReference type="InParanoid" id="A0A2I1DN52"/>
<keyword evidence="1" id="KW-1133">Transmembrane helix</keyword>
<dbReference type="EMBL" id="MXAV01000019">
    <property type="protein sequence ID" value="PKY11307.1"/>
    <property type="molecule type" value="Genomic_DNA"/>
</dbReference>
<dbReference type="Proteomes" id="UP000234329">
    <property type="component" value="Unassembled WGS sequence"/>
</dbReference>
<keyword evidence="3" id="KW-1185">Reference proteome</keyword>
<feature type="transmembrane region" description="Helical" evidence="1">
    <location>
        <begin position="33"/>
        <end position="55"/>
    </location>
</feature>
<feature type="transmembrane region" description="Helical" evidence="1">
    <location>
        <begin position="92"/>
        <end position="110"/>
    </location>
</feature>
<keyword evidence="1" id="KW-0812">Transmembrane</keyword>
<evidence type="ECO:0000313" key="3">
    <source>
        <dbReference type="Proteomes" id="UP000234329"/>
    </source>
</evidence>
<organism evidence="2 3">
    <name type="scientific">Acidithiobacillus marinus</name>
    <dbReference type="NCBI Taxonomy" id="187490"/>
    <lineage>
        <taxon>Bacteria</taxon>
        <taxon>Pseudomonadati</taxon>
        <taxon>Pseudomonadota</taxon>
        <taxon>Acidithiobacillia</taxon>
        <taxon>Acidithiobacillales</taxon>
        <taxon>Acidithiobacillaceae</taxon>
        <taxon>Acidithiobacillus</taxon>
    </lineage>
</organism>
<feature type="transmembrane region" description="Helical" evidence="1">
    <location>
        <begin position="116"/>
        <end position="134"/>
    </location>
</feature>
<feature type="transmembrane region" description="Helical" evidence="1">
    <location>
        <begin position="67"/>
        <end position="85"/>
    </location>
</feature>
<comment type="caution">
    <text evidence="2">The sequence shown here is derived from an EMBL/GenBank/DDBJ whole genome shotgun (WGS) entry which is preliminary data.</text>
</comment>
<accession>A0A2I1DN52</accession>
<reference evidence="2 3" key="1">
    <citation type="submission" date="2017-03" db="EMBL/GenBank/DDBJ databases">
        <title>Draft genime sequence of the acidophilic sulfur-oxidizing bacterium Acidithiobacillus sp. SH, isolated from seawater.</title>
        <authorList>
            <person name="Sharmin S."/>
            <person name="Tokuhisa M."/>
            <person name="Kanao T."/>
            <person name="Kamimura K."/>
        </authorList>
    </citation>
    <scope>NUCLEOTIDE SEQUENCE [LARGE SCALE GENOMIC DNA]</scope>
    <source>
        <strain evidence="2 3">SH</strain>
    </source>
</reference>